<proteinExistence type="predicted"/>
<evidence type="ECO:0000313" key="3">
    <source>
        <dbReference type="Proteomes" id="UP000267096"/>
    </source>
</evidence>
<feature type="compositionally biased region" description="Basic and acidic residues" evidence="1">
    <location>
        <begin position="116"/>
        <end position="125"/>
    </location>
</feature>
<dbReference type="WBParaSite" id="ASIM_0001739301-mRNA-1">
    <property type="protein sequence ID" value="ASIM_0001739301-mRNA-1"/>
    <property type="gene ID" value="ASIM_0001739301"/>
</dbReference>
<dbReference type="EMBL" id="UYRR01033426">
    <property type="protein sequence ID" value="VDK58740.1"/>
    <property type="molecule type" value="Genomic_DNA"/>
</dbReference>
<feature type="compositionally biased region" description="Polar residues" evidence="1">
    <location>
        <begin position="126"/>
        <end position="143"/>
    </location>
</feature>
<reference evidence="4" key="1">
    <citation type="submission" date="2017-02" db="UniProtKB">
        <authorList>
            <consortium name="WormBaseParasite"/>
        </authorList>
    </citation>
    <scope>IDENTIFICATION</scope>
</reference>
<dbReference type="Proteomes" id="UP000267096">
    <property type="component" value="Unassembled WGS sequence"/>
</dbReference>
<dbReference type="AlphaFoldDB" id="A0A0M3K8V2"/>
<organism evidence="4">
    <name type="scientific">Anisakis simplex</name>
    <name type="common">Herring worm</name>
    <dbReference type="NCBI Taxonomy" id="6269"/>
    <lineage>
        <taxon>Eukaryota</taxon>
        <taxon>Metazoa</taxon>
        <taxon>Ecdysozoa</taxon>
        <taxon>Nematoda</taxon>
        <taxon>Chromadorea</taxon>
        <taxon>Rhabditida</taxon>
        <taxon>Spirurina</taxon>
        <taxon>Ascaridomorpha</taxon>
        <taxon>Ascaridoidea</taxon>
        <taxon>Anisakidae</taxon>
        <taxon>Anisakis</taxon>
        <taxon>Anisakis simplex complex</taxon>
    </lineage>
</organism>
<gene>
    <name evidence="2" type="ORF">ASIM_LOCUS16800</name>
</gene>
<keyword evidence="3" id="KW-1185">Reference proteome</keyword>
<feature type="compositionally biased region" description="Polar residues" evidence="1">
    <location>
        <begin position="99"/>
        <end position="115"/>
    </location>
</feature>
<protein>
    <submittedName>
        <fullName evidence="4">CHAT domain-containing protein</fullName>
    </submittedName>
</protein>
<sequence length="569" mass="64130">MAIANYSCHFSRIGNFFADNGSPRDAEALLNPTPYVSDAVNEVVTEILIHRRTEETDADQLMAEVNNAEQPRDEHQTIQQQTHGMEVEQEADERERITYGSQQSRGESQPIQQSQDRTHQIHQSRDNTLQVQQSGDESQPIQHSQDKTQEIQQSGEEPHQIQRSGEESHQIERSGEQTQQVQESSDEFGEILKELDSAIEEEFVNSIAVEFDLFARNTLALAEKRTEKKRVTRRRQVESKEQEDAWSSALENMDVMMALLSEYCGLNANEKISAEWFIDALNLYRYMCADQKDDERIEESSTGSVQADTEAGESADVDMQVPSAVPVPLSIGRSLQWNARLTYPKTGVAPVFALECGVCKLWTTLPPLGVCQLWSKTDFSHEIADICPKCLSNDTISQMELDCYFYFTANEEPYGSVLILVPHSLVNFYIGGLPPTAEEIVKAITGDKSKEAPKMLEEAASSSVRISLNSQLTLIDDVDVSSAYRHFHRKCIFGAVRSDGLAAAATQDGSSNRWLELSEISRSIRRVMMEKYSIRLEEVLVRGCGPHLKVFEVSSLRSKRNHRKSLARK</sequence>
<feature type="compositionally biased region" description="Basic and acidic residues" evidence="1">
    <location>
        <begin position="156"/>
        <end position="175"/>
    </location>
</feature>
<reference evidence="2 3" key="2">
    <citation type="submission" date="2018-11" db="EMBL/GenBank/DDBJ databases">
        <authorList>
            <consortium name="Pathogen Informatics"/>
        </authorList>
    </citation>
    <scope>NUCLEOTIDE SEQUENCE [LARGE SCALE GENOMIC DNA]</scope>
</reference>
<evidence type="ECO:0000256" key="1">
    <source>
        <dbReference type="SAM" id="MobiDB-lite"/>
    </source>
</evidence>
<evidence type="ECO:0000313" key="2">
    <source>
        <dbReference type="EMBL" id="VDK58740.1"/>
    </source>
</evidence>
<accession>A0A0M3K8V2</accession>
<feature type="region of interest" description="Disordered" evidence="1">
    <location>
        <begin position="67"/>
        <end position="185"/>
    </location>
</feature>
<name>A0A0M3K8V2_ANISI</name>
<evidence type="ECO:0000313" key="4">
    <source>
        <dbReference type="WBParaSite" id="ASIM_0001739301-mRNA-1"/>
    </source>
</evidence>